<organism evidence="2 3">
    <name type="scientific">Paracoccus yeei</name>
    <dbReference type="NCBI Taxonomy" id="147645"/>
    <lineage>
        <taxon>Bacteria</taxon>
        <taxon>Pseudomonadati</taxon>
        <taxon>Pseudomonadota</taxon>
        <taxon>Alphaproteobacteria</taxon>
        <taxon>Rhodobacterales</taxon>
        <taxon>Paracoccaceae</taxon>
        <taxon>Paracoccus</taxon>
    </lineage>
</organism>
<dbReference type="EMBL" id="CP024422">
    <property type="protein sequence ID" value="ATQ57009.1"/>
    <property type="molecule type" value="Genomic_DNA"/>
</dbReference>
<reference evidence="2 3" key="1">
    <citation type="submission" date="2017-10" db="EMBL/GenBank/DDBJ databases">
        <title>Complete genome sequence of Paracoccus yeei TT13 isolated from human skin.</title>
        <authorList>
            <person name="Lee K."/>
            <person name="Lim J.Y."/>
            <person name="Hwang I."/>
        </authorList>
    </citation>
    <scope>NUCLEOTIDE SEQUENCE [LARGE SCALE GENOMIC DNA]</scope>
    <source>
        <strain evidence="2 3">TT13</strain>
    </source>
</reference>
<dbReference type="GO" id="GO:0003677">
    <property type="term" value="F:DNA binding"/>
    <property type="evidence" value="ECO:0007669"/>
    <property type="project" value="InterPro"/>
</dbReference>
<dbReference type="InterPro" id="IPR001387">
    <property type="entry name" value="Cro/C1-type_HTH"/>
</dbReference>
<name>A0A2D2C3L0_9RHOB</name>
<dbReference type="CDD" id="cd00093">
    <property type="entry name" value="HTH_XRE"/>
    <property type="match status" value="1"/>
</dbReference>
<dbReference type="Gene3D" id="1.10.260.40">
    <property type="entry name" value="lambda repressor-like DNA-binding domains"/>
    <property type="match status" value="1"/>
</dbReference>
<dbReference type="Pfam" id="PF01381">
    <property type="entry name" value="HTH_3"/>
    <property type="match status" value="1"/>
</dbReference>
<evidence type="ECO:0000259" key="1">
    <source>
        <dbReference type="PROSITE" id="PS50943"/>
    </source>
</evidence>
<dbReference type="Proteomes" id="UP000229314">
    <property type="component" value="Chromosome"/>
</dbReference>
<dbReference type="AlphaFoldDB" id="A0A2D2C3L0"/>
<dbReference type="SUPFAM" id="SSF47413">
    <property type="entry name" value="lambda repressor-like DNA-binding domains"/>
    <property type="match status" value="1"/>
</dbReference>
<evidence type="ECO:0000313" key="3">
    <source>
        <dbReference type="Proteomes" id="UP000229314"/>
    </source>
</evidence>
<dbReference type="InterPro" id="IPR010982">
    <property type="entry name" value="Lambda_DNA-bd_dom_sf"/>
</dbReference>
<dbReference type="RefSeq" id="WP_099649666.1">
    <property type="nucleotide sequence ID" value="NZ_CAJGAB010000012.1"/>
</dbReference>
<dbReference type="GeneID" id="78898994"/>
<accession>A0A2D2C3L0</accession>
<gene>
    <name evidence="2" type="ORF">PYTT13_15195</name>
</gene>
<dbReference type="PROSITE" id="PS50943">
    <property type="entry name" value="HTH_CROC1"/>
    <property type="match status" value="1"/>
</dbReference>
<evidence type="ECO:0000313" key="2">
    <source>
        <dbReference type="EMBL" id="ATQ57009.1"/>
    </source>
</evidence>
<protein>
    <submittedName>
        <fullName evidence="2">Transcriptional regulator</fullName>
    </submittedName>
</protein>
<feature type="domain" description="HTH cro/C1-type" evidence="1">
    <location>
        <begin position="23"/>
        <end position="67"/>
    </location>
</feature>
<sequence>MKKVIPDGSKIKTLRTNAERVSTQKELAYEVRVSERTLREIENKNAPISTEVLDRLAKVLNVRRETISFPCDDIPPEQPPSGSVFSAAIAELREERVIPRYDYDLANVTMDEGLLFKQANSSNDFACEIMISLTDEAAEYTQELIAILDGLTWSVRSILEKVSPSEEIAIRRRIKQLLVLLRGNDVWVYHTHVFRRLPERHTPLPEGEYADLSSRFIIALAPPAEWGETSIRVPIDHGQPFILPAWDLDKKGGKG</sequence>
<proteinExistence type="predicted"/>
<dbReference type="SMART" id="SM00530">
    <property type="entry name" value="HTH_XRE"/>
    <property type="match status" value="1"/>
</dbReference>